<evidence type="ECO:0000259" key="1">
    <source>
        <dbReference type="Pfam" id="PF14491"/>
    </source>
</evidence>
<organism evidence="2 3">
    <name type="scientific">Flavobacterium jumunjinense</name>
    <dbReference type="NCBI Taxonomy" id="998845"/>
    <lineage>
        <taxon>Bacteria</taxon>
        <taxon>Pseudomonadati</taxon>
        <taxon>Bacteroidota</taxon>
        <taxon>Flavobacteriia</taxon>
        <taxon>Flavobacteriales</taxon>
        <taxon>Flavobacteriaceae</taxon>
        <taxon>Flavobacterium</taxon>
    </lineage>
</organism>
<dbReference type="Proteomes" id="UP001589607">
    <property type="component" value="Unassembled WGS sequence"/>
</dbReference>
<dbReference type="InterPro" id="IPR029492">
    <property type="entry name" value="DUF4435"/>
</dbReference>
<dbReference type="RefSeq" id="WP_236453684.1">
    <property type="nucleotide sequence ID" value="NZ_CBCSGE010000011.1"/>
</dbReference>
<name>A0ABV5GSK5_9FLAO</name>
<reference evidence="2 3" key="1">
    <citation type="submission" date="2024-09" db="EMBL/GenBank/DDBJ databases">
        <authorList>
            <person name="Sun Q."/>
            <person name="Mori K."/>
        </authorList>
    </citation>
    <scope>NUCLEOTIDE SEQUENCE [LARGE SCALE GENOMIC DNA]</scope>
    <source>
        <strain evidence="2 3">CECT 7955</strain>
    </source>
</reference>
<evidence type="ECO:0000313" key="2">
    <source>
        <dbReference type="EMBL" id="MFB9098362.1"/>
    </source>
</evidence>
<keyword evidence="3" id="KW-1185">Reference proteome</keyword>
<gene>
    <name evidence="2" type="ORF">ACFFVF_17800</name>
</gene>
<comment type="caution">
    <text evidence="2">The sequence shown here is derived from an EMBL/GenBank/DDBJ whole genome shotgun (WGS) entry which is preliminary data.</text>
</comment>
<protein>
    <submittedName>
        <fullName evidence="2">DUF4435 domain-containing protein</fullName>
    </submittedName>
</protein>
<feature type="domain" description="DUF4435" evidence="1">
    <location>
        <begin position="21"/>
        <end position="248"/>
    </location>
</feature>
<proteinExistence type="predicted"/>
<evidence type="ECO:0000313" key="3">
    <source>
        <dbReference type="Proteomes" id="UP001589607"/>
    </source>
</evidence>
<accession>A0ABV5GSK5</accession>
<sequence length="290" mass="33972">MIGFNYRSLKAIPRFFAYRNEIDIFTEDKKNDKEFYKALFSRLCDNKITINDITQLGCKANVLKAYDEQDKSSVRKKLFIVDGDLDLIIGTNRKSENNLVVLDSYCIENYIVDEKSALEILYYSIGTTDKITLSKKLNFDKWLNYNNETLIHLFLNFSILKMYGGGPILKSASQFLKQEKKQTVLDNTAVNTYSDDIKNQIISLLQTRNDIDPELTYQNELRKLESKWKKDKETFLKIISGKDYLIHLFQHRINYTIGKGKSMFPKQSFKLFLANHCDLERLTFLKKKII</sequence>
<dbReference type="Pfam" id="PF14491">
    <property type="entry name" value="DUF4435"/>
    <property type="match status" value="1"/>
</dbReference>
<dbReference type="EMBL" id="JBHMEY010000080">
    <property type="protein sequence ID" value="MFB9098362.1"/>
    <property type="molecule type" value="Genomic_DNA"/>
</dbReference>